<dbReference type="Proteomes" id="UP000219440">
    <property type="component" value="Unassembled WGS sequence"/>
</dbReference>
<keyword evidence="3" id="KW-0804">Transcription</keyword>
<evidence type="ECO:0000256" key="1">
    <source>
        <dbReference type="ARBA" id="ARBA00023015"/>
    </source>
</evidence>
<dbReference type="OrthoDB" id="3171430at2"/>
<feature type="domain" description="HTH luxR-type" evidence="4">
    <location>
        <begin position="341"/>
        <end position="406"/>
    </location>
</feature>
<dbReference type="Gene3D" id="1.10.10.10">
    <property type="entry name" value="Winged helix-like DNA-binding domain superfamily/Winged helix DNA-binding domain"/>
    <property type="match status" value="1"/>
</dbReference>
<gene>
    <name evidence="5" type="ORF">SAMN06296378_2254</name>
</gene>
<dbReference type="EMBL" id="OCST01000004">
    <property type="protein sequence ID" value="SOE70539.1"/>
    <property type="molecule type" value="Genomic_DNA"/>
</dbReference>
<dbReference type="AlphaFoldDB" id="A0A2C8ZX66"/>
<dbReference type="CDD" id="cd06170">
    <property type="entry name" value="LuxR_C_like"/>
    <property type="match status" value="1"/>
</dbReference>
<evidence type="ECO:0000256" key="2">
    <source>
        <dbReference type="ARBA" id="ARBA00023125"/>
    </source>
</evidence>
<dbReference type="PRINTS" id="PR00038">
    <property type="entry name" value="HTHLUXR"/>
</dbReference>
<dbReference type="PROSITE" id="PS50043">
    <property type="entry name" value="HTH_LUXR_2"/>
    <property type="match status" value="1"/>
</dbReference>
<dbReference type="PANTHER" id="PTHR44688">
    <property type="entry name" value="DNA-BINDING TRANSCRIPTIONAL ACTIVATOR DEVR_DOSR"/>
    <property type="match status" value="1"/>
</dbReference>
<evidence type="ECO:0000313" key="5">
    <source>
        <dbReference type="EMBL" id="SOE70539.1"/>
    </source>
</evidence>
<proteinExistence type="predicted"/>
<dbReference type="GO" id="GO:0006355">
    <property type="term" value="P:regulation of DNA-templated transcription"/>
    <property type="evidence" value="ECO:0007669"/>
    <property type="project" value="InterPro"/>
</dbReference>
<organism evidence="5 6">
    <name type="scientific">Salinibacterium xinjiangense</name>
    <dbReference type="NCBI Taxonomy" id="386302"/>
    <lineage>
        <taxon>Bacteria</taxon>
        <taxon>Bacillati</taxon>
        <taxon>Actinomycetota</taxon>
        <taxon>Actinomycetes</taxon>
        <taxon>Micrococcales</taxon>
        <taxon>Microbacteriaceae</taxon>
        <taxon>Salinibacterium</taxon>
    </lineage>
</organism>
<dbReference type="RefSeq" id="WP_097061308.1">
    <property type="nucleotide sequence ID" value="NZ_BMLC01000003.1"/>
</dbReference>
<protein>
    <submittedName>
        <fullName evidence="5">Regulatory protein, luxR family</fullName>
    </submittedName>
</protein>
<accession>A0A2C8ZX66</accession>
<sequence>MLLASLTQVLAAPLPDVASSLSGLLNSYIHHSTLAILAEENVEHPVKQHGAAPDSDLLTFTELDRVRTGLEPGAMGVLLIRVGTGSRRAFTAVADSGALLVLLDPGQIVSEQLVMQLWQIVALRMRQRASEASPDYLLQSRAASSVRAKAVAELADHHSAVLDSLVSVLRSPTLDDRSARQTATRLTAAALVQLRTSTDRVRTFNEEPVSQAFERLRDDLRPLVRYRDIDVQFIEPPVDGRALPSEVAHGARAVVRGAILALVDQPSVGKVRVQWDCDGRNLLIGVRDDGPGELSIDSAQLQPLAQRVLALSGELSLNATVGWGTEMSVVLPLDPPPVRGDENSSWDLRPRELEVLGHLATGRRYRSIAENMGISENTVKFHVSKVFRKLGVGSRAEAVALAFEHRAPFS</sequence>
<reference evidence="5 6" key="1">
    <citation type="submission" date="2017-09" db="EMBL/GenBank/DDBJ databases">
        <authorList>
            <person name="Ehlers B."/>
            <person name="Leendertz F.H."/>
        </authorList>
    </citation>
    <scope>NUCLEOTIDE SEQUENCE [LARGE SCALE GENOMIC DNA]</scope>
    <source>
        <strain evidence="5 6">CGMCC 1.05381</strain>
    </source>
</reference>
<dbReference type="SMART" id="SM00421">
    <property type="entry name" value="HTH_LUXR"/>
    <property type="match status" value="1"/>
</dbReference>
<dbReference type="GO" id="GO:0003677">
    <property type="term" value="F:DNA binding"/>
    <property type="evidence" value="ECO:0007669"/>
    <property type="project" value="UniProtKB-KW"/>
</dbReference>
<dbReference type="InterPro" id="IPR036890">
    <property type="entry name" value="HATPase_C_sf"/>
</dbReference>
<evidence type="ECO:0000313" key="6">
    <source>
        <dbReference type="Proteomes" id="UP000219440"/>
    </source>
</evidence>
<evidence type="ECO:0000259" key="4">
    <source>
        <dbReference type="PROSITE" id="PS50043"/>
    </source>
</evidence>
<dbReference type="SUPFAM" id="SSF55874">
    <property type="entry name" value="ATPase domain of HSP90 chaperone/DNA topoisomerase II/histidine kinase"/>
    <property type="match status" value="1"/>
</dbReference>
<dbReference type="PANTHER" id="PTHR44688:SF16">
    <property type="entry name" value="DNA-BINDING TRANSCRIPTIONAL ACTIVATOR DEVR_DOSR"/>
    <property type="match status" value="1"/>
</dbReference>
<keyword evidence="2" id="KW-0238">DNA-binding</keyword>
<dbReference type="Gene3D" id="3.30.565.10">
    <property type="entry name" value="Histidine kinase-like ATPase, C-terminal domain"/>
    <property type="match status" value="1"/>
</dbReference>
<dbReference type="InterPro" id="IPR036388">
    <property type="entry name" value="WH-like_DNA-bd_sf"/>
</dbReference>
<keyword evidence="6" id="KW-1185">Reference proteome</keyword>
<dbReference type="InterPro" id="IPR000792">
    <property type="entry name" value="Tscrpt_reg_LuxR_C"/>
</dbReference>
<dbReference type="SUPFAM" id="SSF46894">
    <property type="entry name" value="C-terminal effector domain of the bipartite response regulators"/>
    <property type="match status" value="1"/>
</dbReference>
<name>A0A2C8ZX66_9MICO</name>
<dbReference type="InterPro" id="IPR016032">
    <property type="entry name" value="Sig_transdc_resp-reg_C-effctor"/>
</dbReference>
<dbReference type="Pfam" id="PF00196">
    <property type="entry name" value="GerE"/>
    <property type="match status" value="1"/>
</dbReference>
<keyword evidence="1" id="KW-0805">Transcription regulation</keyword>
<evidence type="ECO:0000256" key="3">
    <source>
        <dbReference type="ARBA" id="ARBA00023163"/>
    </source>
</evidence>